<reference evidence="1 2" key="1">
    <citation type="submission" date="2016-11" db="EMBL/GenBank/DDBJ databases">
        <authorList>
            <person name="Jaros S."/>
            <person name="Januszkiewicz K."/>
            <person name="Wedrychowicz H."/>
        </authorList>
    </citation>
    <scope>NUCLEOTIDE SEQUENCE [LARGE SCALE GENOMIC DNA]</scope>
    <source>
        <strain evidence="1 2">DSM 46144</strain>
    </source>
</reference>
<keyword evidence="2" id="KW-1185">Reference proteome</keyword>
<evidence type="ECO:0000313" key="2">
    <source>
        <dbReference type="Proteomes" id="UP000184440"/>
    </source>
</evidence>
<protein>
    <submittedName>
        <fullName evidence="1">Uncharacterized protein</fullName>
    </submittedName>
</protein>
<proteinExistence type="predicted"/>
<sequence length="77" mass="8400">MPLTHAELCDWAMDMAALFGGNPDPVQWERFAGEARKAADQELALIGDNMATAIRGADYARATNILERDLPAECPPQ</sequence>
<organism evidence="1 2">
    <name type="scientific">Cryptosporangium aurantiacum</name>
    <dbReference type="NCBI Taxonomy" id="134849"/>
    <lineage>
        <taxon>Bacteria</taxon>
        <taxon>Bacillati</taxon>
        <taxon>Actinomycetota</taxon>
        <taxon>Actinomycetes</taxon>
        <taxon>Cryptosporangiales</taxon>
        <taxon>Cryptosporangiaceae</taxon>
        <taxon>Cryptosporangium</taxon>
    </lineage>
</organism>
<dbReference type="Proteomes" id="UP000184440">
    <property type="component" value="Unassembled WGS sequence"/>
</dbReference>
<name>A0A1M7R8F4_9ACTN</name>
<gene>
    <name evidence="1" type="ORF">SAMN05443668_108233</name>
</gene>
<evidence type="ECO:0000313" key="1">
    <source>
        <dbReference type="EMBL" id="SHN42513.1"/>
    </source>
</evidence>
<accession>A0A1M7R8F4</accession>
<dbReference type="AlphaFoldDB" id="A0A1M7R8F4"/>
<dbReference type="EMBL" id="FRCS01000008">
    <property type="protein sequence ID" value="SHN42513.1"/>
    <property type="molecule type" value="Genomic_DNA"/>
</dbReference>